<dbReference type="EMBL" id="CAJNNV010030645">
    <property type="protein sequence ID" value="CAE8633136.1"/>
    <property type="molecule type" value="Genomic_DNA"/>
</dbReference>
<keyword evidence="1" id="KW-0472">Membrane</keyword>
<keyword evidence="1" id="KW-1133">Transmembrane helix</keyword>
<evidence type="ECO:0000313" key="2">
    <source>
        <dbReference type="EMBL" id="CAE8592853.1"/>
    </source>
</evidence>
<comment type="caution">
    <text evidence="3">The sequence shown here is derived from an EMBL/GenBank/DDBJ whole genome shotgun (WGS) entry which is preliminary data.</text>
</comment>
<reference evidence="3" key="1">
    <citation type="submission" date="2021-02" db="EMBL/GenBank/DDBJ databases">
        <authorList>
            <person name="Dougan E. K."/>
            <person name="Rhodes N."/>
            <person name="Thang M."/>
            <person name="Chan C."/>
        </authorList>
    </citation>
    <scope>NUCLEOTIDE SEQUENCE</scope>
</reference>
<dbReference type="AlphaFoldDB" id="A0A813H6D0"/>
<organism evidence="3 4">
    <name type="scientific">Polarella glacialis</name>
    <name type="common">Dinoflagellate</name>
    <dbReference type="NCBI Taxonomy" id="89957"/>
    <lineage>
        <taxon>Eukaryota</taxon>
        <taxon>Sar</taxon>
        <taxon>Alveolata</taxon>
        <taxon>Dinophyceae</taxon>
        <taxon>Suessiales</taxon>
        <taxon>Suessiaceae</taxon>
        <taxon>Polarella</taxon>
    </lineage>
</organism>
<sequence>MVVGWLLLGLCVGWLVGRSVGWLVGLCLLFVSDVSFFDFALMRFVVEDVRLLANAGCYLLYVAACVVVCLFVCLFVCFFDWLYVCCRRISVVALYCSNECVF</sequence>
<gene>
    <name evidence="2" type="ORF">PGLA1383_LOCUS11473</name>
    <name evidence="3" type="ORF">PGLA1383_LOCUS49049</name>
</gene>
<accession>A0A813H6D0</accession>
<protein>
    <submittedName>
        <fullName evidence="3">Uncharacterized protein</fullName>
    </submittedName>
</protein>
<keyword evidence="4" id="KW-1185">Reference proteome</keyword>
<evidence type="ECO:0000256" key="1">
    <source>
        <dbReference type="SAM" id="Phobius"/>
    </source>
</evidence>
<feature type="transmembrane region" description="Helical" evidence="1">
    <location>
        <begin position="20"/>
        <end position="46"/>
    </location>
</feature>
<dbReference type="Proteomes" id="UP000654075">
    <property type="component" value="Unassembled WGS sequence"/>
</dbReference>
<proteinExistence type="predicted"/>
<dbReference type="EMBL" id="CAJNNV010005933">
    <property type="protein sequence ID" value="CAE8592853.1"/>
    <property type="molecule type" value="Genomic_DNA"/>
</dbReference>
<name>A0A813H6D0_POLGL</name>
<feature type="transmembrane region" description="Helical" evidence="1">
    <location>
        <begin position="58"/>
        <end position="84"/>
    </location>
</feature>
<keyword evidence="1" id="KW-0812">Transmembrane</keyword>
<evidence type="ECO:0000313" key="3">
    <source>
        <dbReference type="EMBL" id="CAE8633136.1"/>
    </source>
</evidence>
<evidence type="ECO:0000313" key="4">
    <source>
        <dbReference type="Proteomes" id="UP000654075"/>
    </source>
</evidence>